<dbReference type="InterPro" id="IPR008271">
    <property type="entry name" value="Ser/Thr_kinase_AS"/>
</dbReference>
<evidence type="ECO:0000256" key="2">
    <source>
        <dbReference type="ARBA" id="ARBA00022454"/>
    </source>
</evidence>
<evidence type="ECO:0000256" key="3">
    <source>
        <dbReference type="ARBA" id="ARBA00022741"/>
    </source>
</evidence>
<dbReference type="Gene3D" id="1.10.510.10">
    <property type="entry name" value="Transferase(Phosphotransferase) domain 1"/>
    <property type="match status" value="1"/>
</dbReference>
<dbReference type="InterPro" id="IPR000719">
    <property type="entry name" value="Prot_kinase_dom"/>
</dbReference>
<protein>
    <recommendedName>
        <fullName evidence="9">Protein kinase domain-containing protein</fullName>
    </recommendedName>
</protein>
<dbReference type="SMART" id="SM00220">
    <property type="entry name" value="S_TKc"/>
    <property type="match status" value="1"/>
</dbReference>
<feature type="domain" description="Protein kinase" evidence="9">
    <location>
        <begin position="670"/>
        <end position="957"/>
    </location>
</feature>
<evidence type="ECO:0000256" key="8">
    <source>
        <dbReference type="SAM" id="MobiDB-lite"/>
    </source>
</evidence>
<comment type="subcellular location">
    <subcellularLocation>
        <location evidence="1">Chromosome</location>
        <location evidence="1">Centromere</location>
        <location evidence="1">Kinetochore</location>
    </subcellularLocation>
</comment>
<evidence type="ECO:0000256" key="1">
    <source>
        <dbReference type="ARBA" id="ARBA00004629"/>
    </source>
</evidence>
<dbReference type="InterPro" id="IPR017441">
    <property type="entry name" value="Protein_kinase_ATP_BS"/>
</dbReference>
<dbReference type="InterPro" id="IPR011009">
    <property type="entry name" value="Kinase-like_dom_sf"/>
</dbReference>
<comment type="caution">
    <text evidence="10">The sequence shown here is derived from an EMBL/GenBank/DDBJ whole genome shotgun (WGS) entry which is preliminary data.</text>
</comment>
<dbReference type="PROSITE" id="PS00107">
    <property type="entry name" value="PROTEIN_KINASE_ATP"/>
    <property type="match status" value="1"/>
</dbReference>
<reference evidence="10 11" key="1">
    <citation type="submission" date="2023-08" db="EMBL/GenBank/DDBJ databases">
        <title>A Necator americanus chromosomal reference genome.</title>
        <authorList>
            <person name="Ilik V."/>
            <person name="Petrzelkova K.J."/>
            <person name="Pardy F."/>
            <person name="Fuh T."/>
            <person name="Niatou-Singa F.S."/>
            <person name="Gouil Q."/>
            <person name="Baker L."/>
            <person name="Ritchie M.E."/>
            <person name="Jex A.R."/>
            <person name="Gazzola D."/>
            <person name="Li H."/>
            <person name="Toshio Fujiwara R."/>
            <person name="Zhan B."/>
            <person name="Aroian R.V."/>
            <person name="Pafco B."/>
            <person name="Schwarz E.M."/>
        </authorList>
    </citation>
    <scope>NUCLEOTIDE SEQUENCE [LARGE SCALE GENOMIC DNA]</scope>
    <source>
        <strain evidence="10 11">Aroian</strain>
        <tissue evidence="10">Whole animal</tissue>
    </source>
</reference>
<dbReference type="PROSITE" id="PS50011">
    <property type="entry name" value="PROTEIN_KINASE_DOM"/>
    <property type="match status" value="1"/>
</dbReference>
<evidence type="ECO:0000256" key="4">
    <source>
        <dbReference type="ARBA" id="ARBA00022838"/>
    </source>
</evidence>
<sequence length="957" mass="108310">MDSFKLLLQEVMQKPSVAGLQMICSQVEAWDNYMPGKVKEMAHRAITTFVSEGTLAAEEDLLRLYRILGKYSKKMGAAMVFEKLDETGRFTHSLKFHLIWAESYAKTGDLTNFSRVLNLAKNRLTQLSTYELESGFRDLADQYLQAGDIFNDEEETMACFNIKKSDLKAKRSRRRSSLAVIEARAKDTFISADAPKTASFGPNTRTKLRFELIDRPNDSYIAPSLEEFRAAMVADEQMADGCDIVDDVPMDITVTQPETMIIRPHPQSIPESKEVGFPVLKATYHEFDEHGKRNRILETVVECDSDFSNDDKRRRVLSPTIPTRESVFSSRMQKSSPPPKESSAATRPPSTSEFLSGSSFTEKAYSDMKAMFSDTVVISKGGLPGITDETTLPVAAPAVEAFEVYVDDDLSQRTVVNSENIPREVNFPRQSEERIPLQPISVRADSKAIGDAKDKNEEAVDRFDLPMESMPLKSKKQLFIEDEETIAGAKFTMLGIDKKLERGIVTSTPAHPLTHPPTHEDFFAPLNHVLEEQMKKEQDEEEIYAQSTFVKRRSIAPPKTITVAPKPSVARPRTVQAAERSMELALDKMKIGDSQEVEPNSECDVDLEDHDKTGVGLVDEAVTSVMNPWDRQLRCEILKKSHKPCYQHEFDTTCPRVAPGKSVNFGGEVFNIVELVGQGGFAKVYKCTNEEKRTLALKYEIPPCPWEVYICSEVKMRIDRSKQFILDSVMEVTEAYVFTNASVLFNQYHPHGTLLDLSNKWTDPSWYIVALIAIQIAKILRELHAVKIIHADIKPDNFMILGKLSDSHENIEKILSTPILKLIDWGRAIDMRVLAGHTFTGRAGTEKFDCSEMLDGRPWTYQTDYFGYVGTLHVFIQGKYAEIVKQNGIFKVNGSMKRRLAVREVLEATFIEFLNIPDCEHMPSWDVVIHKMEKEFGARFSPMEWRQAVARFNSFIP</sequence>
<feature type="binding site" evidence="7">
    <location>
        <position position="698"/>
    </location>
    <ligand>
        <name>ATP</name>
        <dbReference type="ChEBI" id="CHEBI:30616"/>
    </ligand>
</feature>
<feature type="compositionally biased region" description="Polar residues" evidence="8">
    <location>
        <begin position="320"/>
        <end position="333"/>
    </location>
</feature>
<dbReference type="Pfam" id="PF00069">
    <property type="entry name" value="Pkinase"/>
    <property type="match status" value="1"/>
</dbReference>
<evidence type="ECO:0000313" key="11">
    <source>
        <dbReference type="Proteomes" id="UP001303046"/>
    </source>
</evidence>
<dbReference type="InterPro" id="IPR015661">
    <property type="entry name" value="Bub1/Mad3"/>
</dbReference>
<evidence type="ECO:0000256" key="6">
    <source>
        <dbReference type="ARBA" id="ARBA00023328"/>
    </source>
</evidence>
<dbReference type="EMBL" id="JAVFWL010000003">
    <property type="protein sequence ID" value="KAK6743580.1"/>
    <property type="molecule type" value="Genomic_DNA"/>
</dbReference>
<dbReference type="PANTHER" id="PTHR14030:SF4">
    <property type="entry name" value="BUB1 KINASE, ISOFORM A-RELATED"/>
    <property type="match status" value="1"/>
</dbReference>
<keyword evidence="3 7" id="KW-0547">Nucleotide-binding</keyword>
<evidence type="ECO:0000256" key="7">
    <source>
        <dbReference type="PROSITE-ProRule" id="PRU10141"/>
    </source>
</evidence>
<evidence type="ECO:0000259" key="9">
    <source>
        <dbReference type="PROSITE" id="PS50011"/>
    </source>
</evidence>
<keyword evidence="2" id="KW-0158">Chromosome</keyword>
<keyword evidence="11" id="KW-1185">Reference proteome</keyword>
<keyword evidence="6" id="KW-0137">Centromere</keyword>
<keyword evidence="4" id="KW-0995">Kinetochore</keyword>
<gene>
    <name evidence="10" type="primary">Necator_chrIII.g11463</name>
    <name evidence="10" type="ORF">RB195_010698</name>
</gene>
<accession>A0ABR1D1E6</accession>
<dbReference type="PROSITE" id="PS00108">
    <property type="entry name" value="PROTEIN_KINASE_ST"/>
    <property type="match status" value="1"/>
</dbReference>
<feature type="region of interest" description="Disordered" evidence="8">
    <location>
        <begin position="309"/>
        <end position="357"/>
    </location>
</feature>
<dbReference type="PANTHER" id="PTHR14030">
    <property type="entry name" value="MITOTIC CHECKPOINT SERINE/THREONINE-PROTEIN KINASE BUB1"/>
    <property type="match status" value="1"/>
</dbReference>
<organism evidence="10 11">
    <name type="scientific">Necator americanus</name>
    <name type="common">Human hookworm</name>
    <dbReference type="NCBI Taxonomy" id="51031"/>
    <lineage>
        <taxon>Eukaryota</taxon>
        <taxon>Metazoa</taxon>
        <taxon>Ecdysozoa</taxon>
        <taxon>Nematoda</taxon>
        <taxon>Chromadorea</taxon>
        <taxon>Rhabditida</taxon>
        <taxon>Rhabditina</taxon>
        <taxon>Rhabditomorpha</taxon>
        <taxon>Strongyloidea</taxon>
        <taxon>Ancylostomatidae</taxon>
        <taxon>Bunostominae</taxon>
        <taxon>Necator</taxon>
    </lineage>
</organism>
<proteinExistence type="predicted"/>
<dbReference type="SUPFAM" id="SSF56112">
    <property type="entry name" value="Protein kinase-like (PK-like)"/>
    <property type="match status" value="1"/>
</dbReference>
<feature type="compositionally biased region" description="Polar residues" evidence="8">
    <location>
        <begin position="344"/>
        <end position="357"/>
    </location>
</feature>
<keyword evidence="5 7" id="KW-0067">ATP-binding</keyword>
<dbReference type="Proteomes" id="UP001303046">
    <property type="component" value="Unassembled WGS sequence"/>
</dbReference>
<evidence type="ECO:0000256" key="5">
    <source>
        <dbReference type="ARBA" id="ARBA00022840"/>
    </source>
</evidence>
<evidence type="ECO:0000313" key="10">
    <source>
        <dbReference type="EMBL" id="KAK6743580.1"/>
    </source>
</evidence>
<name>A0ABR1D1E6_NECAM</name>